<evidence type="ECO:0000256" key="8">
    <source>
        <dbReference type="ARBA" id="ARBA00022665"/>
    </source>
</evidence>
<evidence type="ECO:0000256" key="16">
    <source>
        <dbReference type="ARBA" id="ARBA00022989"/>
    </source>
</evidence>
<evidence type="ECO:0000313" key="29">
    <source>
        <dbReference type="Proteomes" id="UP000197138"/>
    </source>
</evidence>
<evidence type="ECO:0000313" key="28">
    <source>
        <dbReference type="EMBL" id="PKI62038.1"/>
    </source>
</evidence>
<evidence type="ECO:0000256" key="1">
    <source>
        <dbReference type="ARBA" id="ARBA00004251"/>
    </source>
</evidence>
<dbReference type="Pfam" id="PF00560">
    <property type="entry name" value="LRR_1"/>
    <property type="match status" value="5"/>
</dbReference>
<gene>
    <name evidence="27" type="ORF">CDL15_Pgr001852</name>
    <name evidence="28" type="ORF">CRG98_017411</name>
</gene>
<keyword evidence="12" id="KW-0677">Repeat</keyword>
<dbReference type="FunFam" id="3.30.1490.310:FF:000001">
    <property type="entry name" value="Serine/threonine-protein kinase BRI1-like 1"/>
    <property type="match status" value="1"/>
</dbReference>
<comment type="catalytic activity">
    <reaction evidence="21">
        <text>L-threonyl-[protein] + ATP = O-phospho-L-threonyl-[protein] + ADP + H(+)</text>
        <dbReference type="Rhea" id="RHEA:46608"/>
        <dbReference type="Rhea" id="RHEA-COMP:11060"/>
        <dbReference type="Rhea" id="RHEA-COMP:11605"/>
        <dbReference type="ChEBI" id="CHEBI:15378"/>
        <dbReference type="ChEBI" id="CHEBI:30013"/>
        <dbReference type="ChEBI" id="CHEBI:30616"/>
        <dbReference type="ChEBI" id="CHEBI:61977"/>
        <dbReference type="ChEBI" id="CHEBI:456216"/>
        <dbReference type="EC" id="2.7.11.1"/>
    </reaction>
</comment>
<dbReference type="InterPro" id="IPR001611">
    <property type="entry name" value="Leu-rich_rpt"/>
</dbReference>
<evidence type="ECO:0000256" key="23">
    <source>
        <dbReference type="PROSITE-ProRule" id="PRU10141"/>
    </source>
</evidence>
<dbReference type="Pfam" id="PF13855">
    <property type="entry name" value="LRR_8"/>
    <property type="match status" value="3"/>
</dbReference>
<keyword evidence="13 23" id="KW-0547">Nucleotide-binding</keyword>
<dbReference type="Pfam" id="PF00069">
    <property type="entry name" value="Pkinase"/>
    <property type="match status" value="1"/>
</dbReference>
<evidence type="ECO:0000256" key="21">
    <source>
        <dbReference type="ARBA" id="ARBA00047899"/>
    </source>
</evidence>
<dbReference type="Proteomes" id="UP000233551">
    <property type="component" value="Unassembled WGS sequence"/>
</dbReference>
<dbReference type="InterPro" id="IPR008271">
    <property type="entry name" value="Ser/Thr_kinase_AS"/>
</dbReference>
<dbReference type="GO" id="GO:0009416">
    <property type="term" value="P:response to light stimulus"/>
    <property type="evidence" value="ECO:0007669"/>
    <property type="project" value="UniProtKB-ARBA"/>
</dbReference>
<comment type="similarity">
    <text evidence="2">Belongs to the protein kinase superfamily. Ser/Thr protein kinase family.</text>
</comment>
<dbReference type="STRING" id="22663.A0A218XBW5"/>
<accession>A0A218XBW5</accession>
<evidence type="ECO:0000256" key="22">
    <source>
        <dbReference type="ARBA" id="ARBA00048679"/>
    </source>
</evidence>
<dbReference type="PANTHER" id="PTHR27000:SF800">
    <property type="entry name" value="OS11G0197000 PROTEIN"/>
    <property type="match status" value="1"/>
</dbReference>
<dbReference type="SMART" id="SM00220">
    <property type="entry name" value="S_TKc"/>
    <property type="match status" value="1"/>
</dbReference>
<keyword evidence="7" id="KW-0433">Leucine-rich repeat</keyword>
<keyword evidence="8" id="KW-0754">Steroid-binding</keyword>
<dbReference type="PROSITE" id="PS00107">
    <property type="entry name" value="PROTEIN_KINASE_ATP"/>
    <property type="match status" value="1"/>
</dbReference>
<keyword evidence="5" id="KW-1003">Cell membrane</keyword>
<dbReference type="Proteomes" id="UP000197138">
    <property type="component" value="Unassembled WGS sequence"/>
</dbReference>
<comment type="catalytic activity">
    <reaction evidence="22">
        <text>L-seryl-[protein] + ATP = O-phospho-L-seryl-[protein] + ADP + H(+)</text>
        <dbReference type="Rhea" id="RHEA:17989"/>
        <dbReference type="Rhea" id="RHEA-COMP:9863"/>
        <dbReference type="Rhea" id="RHEA-COMP:11604"/>
        <dbReference type="ChEBI" id="CHEBI:15378"/>
        <dbReference type="ChEBI" id="CHEBI:29999"/>
        <dbReference type="ChEBI" id="CHEBI:30616"/>
        <dbReference type="ChEBI" id="CHEBI:83421"/>
        <dbReference type="ChEBI" id="CHEBI:456216"/>
        <dbReference type="EC" id="2.7.11.1"/>
    </reaction>
</comment>
<dbReference type="GO" id="GO:0005496">
    <property type="term" value="F:steroid binding"/>
    <property type="evidence" value="ECO:0007669"/>
    <property type="project" value="UniProtKB-KW"/>
</dbReference>
<dbReference type="CDD" id="cd14066">
    <property type="entry name" value="STKc_IRAK"/>
    <property type="match status" value="1"/>
</dbReference>
<evidence type="ECO:0000256" key="24">
    <source>
        <dbReference type="SAM" id="Phobius"/>
    </source>
</evidence>
<feature type="transmembrane region" description="Helical" evidence="24">
    <location>
        <begin position="790"/>
        <end position="812"/>
    </location>
</feature>
<evidence type="ECO:0000256" key="15">
    <source>
        <dbReference type="ARBA" id="ARBA00022840"/>
    </source>
</evidence>
<dbReference type="InterPro" id="IPR011009">
    <property type="entry name" value="Kinase-like_dom_sf"/>
</dbReference>
<evidence type="ECO:0000256" key="12">
    <source>
        <dbReference type="ARBA" id="ARBA00022737"/>
    </source>
</evidence>
<dbReference type="InterPro" id="IPR017441">
    <property type="entry name" value="Protein_kinase_ATP_BS"/>
</dbReference>
<dbReference type="SUPFAM" id="SSF52047">
    <property type="entry name" value="RNI-like"/>
    <property type="match status" value="2"/>
</dbReference>
<proteinExistence type="inferred from homology"/>
<dbReference type="FunFam" id="3.80.10.10:FF:000111">
    <property type="entry name" value="LRR receptor-like serine/threonine-protein kinase ERECTA"/>
    <property type="match status" value="1"/>
</dbReference>
<reference evidence="28 30" key="3">
    <citation type="submission" date="2017-11" db="EMBL/GenBank/DDBJ databases">
        <title>De-novo sequencing of pomegranate (Punica granatum L.) genome.</title>
        <authorList>
            <person name="Akparov Z."/>
            <person name="Amiraslanov A."/>
            <person name="Hajiyeva S."/>
            <person name="Abbasov M."/>
            <person name="Kaur K."/>
            <person name="Hamwieh A."/>
            <person name="Solovyev V."/>
            <person name="Salamov A."/>
            <person name="Braich B."/>
            <person name="Kosarev P."/>
            <person name="Mahmoud A."/>
            <person name="Hajiyev E."/>
            <person name="Babayeva S."/>
            <person name="Izzatullayeva V."/>
            <person name="Mammadov A."/>
            <person name="Mammadov A."/>
            <person name="Sharifova S."/>
            <person name="Ojaghi J."/>
            <person name="Eynullazada K."/>
            <person name="Bayramov B."/>
            <person name="Abdulazimova A."/>
            <person name="Shahmuradov I."/>
        </authorList>
    </citation>
    <scope>NUCLEOTIDE SEQUENCE [LARGE SCALE GENOMIC DNA]</scope>
    <source>
        <strain evidence="28">AG2017</strain>
        <strain evidence="30">cv. AG2017</strain>
        <tissue evidence="28">Leaf</tissue>
    </source>
</reference>
<dbReference type="PANTHER" id="PTHR27000">
    <property type="entry name" value="LEUCINE-RICH REPEAT RECEPTOR-LIKE PROTEIN KINASE FAMILY PROTEIN-RELATED"/>
    <property type="match status" value="1"/>
</dbReference>
<keyword evidence="15 23" id="KW-0067">ATP-binding</keyword>
<dbReference type="GO" id="GO:0004674">
    <property type="term" value="F:protein serine/threonine kinase activity"/>
    <property type="evidence" value="ECO:0007669"/>
    <property type="project" value="UniProtKB-KW"/>
</dbReference>
<dbReference type="FunFam" id="1.10.510.10:FF:000291">
    <property type="entry name" value="Brassinosteroid LRR receptor kinase"/>
    <property type="match status" value="1"/>
</dbReference>
<reference evidence="29" key="1">
    <citation type="journal article" date="2017" name="Plant J.">
        <title>The pomegranate (Punica granatum L.) genome and the genomics of punicalagin biosynthesis.</title>
        <authorList>
            <person name="Qin G."/>
            <person name="Xu C."/>
            <person name="Ming R."/>
            <person name="Tang H."/>
            <person name="Guyot R."/>
            <person name="Kramer E.M."/>
            <person name="Hu Y."/>
            <person name="Yi X."/>
            <person name="Qi Y."/>
            <person name="Xu X."/>
            <person name="Gao Z."/>
            <person name="Pan H."/>
            <person name="Jian J."/>
            <person name="Tian Y."/>
            <person name="Yue Z."/>
            <person name="Xu Y."/>
        </authorList>
    </citation>
    <scope>NUCLEOTIDE SEQUENCE [LARGE SCALE GENOMIC DNA]</scope>
    <source>
        <strain evidence="29">cv. Dabenzi</strain>
    </source>
</reference>
<dbReference type="GO" id="GO:0005524">
    <property type="term" value="F:ATP binding"/>
    <property type="evidence" value="ECO:0007669"/>
    <property type="project" value="UniProtKB-UniRule"/>
</dbReference>
<dbReference type="Gene3D" id="3.30.200.20">
    <property type="entry name" value="Phosphorylase Kinase, domain 1"/>
    <property type="match status" value="1"/>
</dbReference>
<evidence type="ECO:0000313" key="30">
    <source>
        <dbReference type="Proteomes" id="UP000233551"/>
    </source>
</evidence>
<protein>
    <recommendedName>
        <fullName evidence="4">non-specific serine/threonine protein kinase</fullName>
        <ecNumber evidence="4">2.7.11.1</ecNumber>
    </recommendedName>
</protein>
<comment type="similarity">
    <text evidence="3">Belongs to the RLP family.</text>
</comment>
<evidence type="ECO:0000256" key="10">
    <source>
        <dbReference type="ARBA" id="ARBA00022692"/>
    </source>
</evidence>
<dbReference type="InterPro" id="IPR013210">
    <property type="entry name" value="LRR_N_plant-typ"/>
</dbReference>
<evidence type="ECO:0000256" key="9">
    <source>
        <dbReference type="ARBA" id="ARBA00022679"/>
    </source>
</evidence>
<evidence type="ECO:0000256" key="25">
    <source>
        <dbReference type="SAM" id="SignalP"/>
    </source>
</evidence>
<dbReference type="GO" id="GO:0009742">
    <property type="term" value="P:brassinosteroid mediated signaling pathway"/>
    <property type="evidence" value="ECO:0007669"/>
    <property type="project" value="UniProtKB-ARBA"/>
</dbReference>
<keyword evidence="30" id="KW-1185">Reference proteome</keyword>
<dbReference type="SUPFAM" id="SSF52058">
    <property type="entry name" value="L domain-like"/>
    <property type="match status" value="1"/>
</dbReference>
<dbReference type="GO" id="GO:0009729">
    <property type="term" value="P:detection of brassinosteroid stimulus"/>
    <property type="evidence" value="ECO:0007669"/>
    <property type="project" value="UniProtKB-ARBA"/>
</dbReference>
<dbReference type="FunFam" id="3.80.10.10:FF:000095">
    <property type="entry name" value="LRR receptor-like serine/threonine-protein kinase GSO1"/>
    <property type="match status" value="1"/>
</dbReference>
<dbReference type="PROSITE" id="PS50011">
    <property type="entry name" value="PROTEIN_KINASE_DOM"/>
    <property type="match status" value="1"/>
</dbReference>
<dbReference type="AlphaFoldDB" id="A0A218XBW5"/>
<reference evidence="27" key="2">
    <citation type="submission" date="2017-06" db="EMBL/GenBank/DDBJ databases">
        <title>The pomegranate genome and the genomics of punicalagin biosynthesis.</title>
        <authorList>
            <person name="Xu C."/>
        </authorList>
    </citation>
    <scope>NUCLEOTIDE SEQUENCE [LARGE SCALE GENOMIC DNA]</scope>
    <source>
        <tissue evidence="27">Fresh leaf</tissue>
    </source>
</reference>
<evidence type="ECO:0000259" key="26">
    <source>
        <dbReference type="PROSITE" id="PS50011"/>
    </source>
</evidence>
<keyword evidence="17" id="KW-0446">Lipid-binding</keyword>
<evidence type="ECO:0000256" key="2">
    <source>
        <dbReference type="ARBA" id="ARBA00008684"/>
    </source>
</evidence>
<keyword evidence="18 24" id="KW-0472">Membrane</keyword>
<dbReference type="SMART" id="SM00369">
    <property type="entry name" value="LRR_TYP"/>
    <property type="match status" value="7"/>
</dbReference>
<evidence type="ECO:0000256" key="17">
    <source>
        <dbReference type="ARBA" id="ARBA00023121"/>
    </source>
</evidence>
<dbReference type="PRINTS" id="PR00019">
    <property type="entry name" value="LEURICHRPT"/>
</dbReference>
<name>A0A218XBW5_PUNGR</name>
<keyword evidence="14" id="KW-0418">Kinase</keyword>
<dbReference type="Pfam" id="PF20141">
    <property type="entry name" value="Island"/>
    <property type="match status" value="1"/>
</dbReference>
<feature type="domain" description="Protein kinase" evidence="26">
    <location>
        <begin position="879"/>
        <end position="1155"/>
    </location>
</feature>
<dbReference type="InterPro" id="IPR000719">
    <property type="entry name" value="Prot_kinase_dom"/>
</dbReference>
<dbReference type="Gene3D" id="1.10.510.10">
    <property type="entry name" value="Transferase(Phosphotransferase) domain 1"/>
    <property type="match status" value="1"/>
</dbReference>
<evidence type="ECO:0000256" key="4">
    <source>
        <dbReference type="ARBA" id="ARBA00012513"/>
    </source>
</evidence>
<evidence type="ECO:0000256" key="6">
    <source>
        <dbReference type="ARBA" id="ARBA00022527"/>
    </source>
</evidence>
<evidence type="ECO:0000256" key="11">
    <source>
        <dbReference type="ARBA" id="ARBA00022729"/>
    </source>
</evidence>
<dbReference type="InterPro" id="IPR032675">
    <property type="entry name" value="LRR_dom_sf"/>
</dbReference>
<keyword evidence="6" id="KW-0723">Serine/threonine-protein kinase</keyword>
<feature type="binding site" evidence="23">
    <location>
        <position position="908"/>
    </location>
    <ligand>
        <name>ATP</name>
        <dbReference type="ChEBI" id="CHEBI:30616"/>
    </ligand>
</feature>
<comment type="subcellular location">
    <subcellularLocation>
        <location evidence="1">Cell membrane</location>
        <topology evidence="1">Single-pass type I membrane protein</topology>
    </subcellularLocation>
</comment>
<evidence type="ECO:0000256" key="18">
    <source>
        <dbReference type="ARBA" id="ARBA00023136"/>
    </source>
</evidence>
<keyword evidence="9" id="KW-0808">Transferase</keyword>
<evidence type="ECO:0000256" key="20">
    <source>
        <dbReference type="ARBA" id="ARBA00023180"/>
    </source>
</evidence>
<dbReference type="PROSITE" id="PS00108">
    <property type="entry name" value="PROTEIN_KINASE_ST"/>
    <property type="match status" value="1"/>
</dbReference>
<dbReference type="Gene3D" id="3.30.1490.310">
    <property type="match status" value="1"/>
</dbReference>
<keyword evidence="16 24" id="KW-1133">Transmembrane helix</keyword>
<dbReference type="InterPro" id="IPR003591">
    <property type="entry name" value="Leu-rich_rpt_typical-subtyp"/>
</dbReference>
<keyword evidence="20" id="KW-0325">Glycoprotein</keyword>
<evidence type="ECO:0000256" key="3">
    <source>
        <dbReference type="ARBA" id="ARBA00009592"/>
    </source>
</evidence>
<dbReference type="Gene3D" id="3.80.10.10">
    <property type="entry name" value="Ribonuclease Inhibitor"/>
    <property type="match status" value="1"/>
</dbReference>
<dbReference type="SUPFAM" id="SSF56112">
    <property type="entry name" value="Protein kinase-like (PK-like)"/>
    <property type="match status" value="1"/>
</dbReference>
<dbReference type="PROSITE" id="PS51450">
    <property type="entry name" value="LRR"/>
    <property type="match status" value="2"/>
</dbReference>
<dbReference type="FunFam" id="3.80.10.10:FF:000041">
    <property type="entry name" value="LRR receptor-like serine/threonine-protein kinase ERECTA"/>
    <property type="match status" value="1"/>
</dbReference>
<comment type="caution">
    <text evidence="27">The sequence shown here is derived from an EMBL/GenBank/DDBJ whole genome shotgun (WGS) entry which is preliminary data.</text>
</comment>
<evidence type="ECO:0000256" key="13">
    <source>
        <dbReference type="ARBA" id="ARBA00022741"/>
    </source>
</evidence>
<dbReference type="InterPro" id="IPR045381">
    <property type="entry name" value="BRI1_island_dom"/>
</dbReference>
<feature type="signal peptide" evidence="25">
    <location>
        <begin position="1"/>
        <end position="29"/>
    </location>
</feature>
<evidence type="ECO:0000256" key="19">
    <source>
        <dbReference type="ARBA" id="ARBA00023170"/>
    </source>
</evidence>
<evidence type="ECO:0000256" key="14">
    <source>
        <dbReference type="ARBA" id="ARBA00022777"/>
    </source>
</evidence>
<organism evidence="27 29">
    <name type="scientific">Punica granatum</name>
    <name type="common">Pomegranate</name>
    <dbReference type="NCBI Taxonomy" id="22663"/>
    <lineage>
        <taxon>Eukaryota</taxon>
        <taxon>Viridiplantae</taxon>
        <taxon>Streptophyta</taxon>
        <taxon>Embryophyta</taxon>
        <taxon>Tracheophyta</taxon>
        <taxon>Spermatophyta</taxon>
        <taxon>Magnoliopsida</taxon>
        <taxon>eudicotyledons</taxon>
        <taxon>Gunneridae</taxon>
        <taxon>Pentapetalae</taxon>
        <taxon>rosids</taxon>
        <taxon>malvids</taxon>
        <taxon>Myrtales</taxon>
        <taxon>Lythraceae</taxon>
        <taxon>Punica</taxon>
    </lineage>
</organism>
<sequence>MKKPLQLYPFFVFLCPVLSFLLLQADSAALPGDTQLLLSFKSAIKNPASLQNWVSTQSPCSFSGVTCISLRVTSIDLSSSDLSADFHSVAAFLLPLDSLETLTLRATNLTGTISPPAGAKCGASLSSLDLSLNSLSGPFSSISNLASCSSLKRLNLSGNSLDSSVEDKAGLKLSLQAFDLSFNKISGPSLVPWVAATGCIEMTILSLKGNRATGEVDVSKCGKLAYLDISSNNFSATLPKLSDCSALEHLDLSSNRFYGEVGGSLSRCSQLSFLNLSTNHFSGSIPSLPTKNLQFLHLSSNDFQGAIPSSLSDACSTLLELDLSHNNLSGSIPSSLDSCSLLQSLDISNNNFSGHIPMNVLFSGMTGLKKLVLSFNYFSGPLPDSVSKLPDLETLDLSSNSLSGSIPGGLCQNPSTRLQVLYLQNNLFAGLIPQSLSNCSQLVSLDLSFNYLSGSIPSSLGSLPKLKDLILLLNQLEGEIPTELMYIKTLENLILDFNYLTGNIPAGLSNCTDLNWISLSNNRLSGPIPGWIGQLSNLAILKLSNNSFSGSIPPELGDARSLIWLDLNTNLLNGTIPPQLFKQSGKITVKLLNDKRYAYIKNDGKKECHGAGNLLEFAGIRPEQLNRMSTRNPCNFTRVYKGVIDPTFKNNGSIIFLDISHNLLSGSIPKEIGSMYYLYVLNLGHNNISGLIPPQIGQLRNLNILDLSSNHLEGTIPQALVGCSMLTEINLSNNFLTGLIPEMGQLGTFPTSSFLNNTGLCGIPLAACGADSGANAGSQHQKSNRRRASLVSSVAMGLLFSLFCIFGLIFVAMETRKRRKKKDANSSSFDVYVDSLSHSGAMNWKLTSAQEALSINLSAFEKPLRMLTFGDLLEATNGFHNDSLIGSGGFGDVYKAQLKDGSVVAIKKLIHVSGQGDREFMAEMETIGKIKHRNLVSLLGYCKVKEERLLVYEYMKYGSLEDVLHDHKKAGGVKLDWAARRMIAIGAARGLAFLHHNCIPHIIHRDMKSSNVLLDENLEARVSDFGMARLMSAMDTHLSVSTLAGTPGYVPPEYYQSFRCSTKGDVYSYGVVLLELLTGKRPTDSADFGDNNLVGWVKQHAKLKISDVFDPVLLKEDPGLEIELLQHLRVACICLDDRPFKRPTMIQVLAMFREIQAGSGFDSVSTIATEDGGFGSIEVVDMSIKEVPEFKEVSDFGKR</sequence>
<keyword evidence="10 24" id="KW-0812">Transmembrane</keyword>
<keyword evidence="19" id="KW-0675">Receptor</keyword>
<evidence type="ECO:0000313" key="27">
    <source>
        <dbReference type="EMBL" id="OWM82278.1"/>
    </source>
</evidence>
<feature type="chain" id="PRO_5014071942" description="non-specific serine/threonine protein kinase" evidence="25">
    <location>
        <begin position="30"/>
        <end position="1199"/>
    </location>
</feature>
<dbReference type="EC" id="2.7.11.1" evidence="4"/>
<evidence type="ECO:0000256" key="5">
    <source>
        <dbReference type="ARBA" id="ARBA00022475"/>
    </source>
</evidence>
<dbReference type="Pfam" id="PF08263">
    <property type="entry name" value="LRRNT_2"/>
    <property type="match status" value="1"/>
</dbReference>
<dbReference type="EMBL" id="PGOL01000988">
    <property type="protein sequence ID" value="PKI62038.1"/>
    <property type="molecule type" value="Genomic_DNA"/>
</dbReference>
<keyword evidence="11 25" id="KW-0732">Signal</keyword>
<evidence type="ECO:0000256" key="7">
    <source>
        <dbReference type="ARBA" id="ARBA00022614"/>
    </source>
</evidence>
<dbReference type="EMBL" id="MTKT01002011">
    <property type="protein sequence ID" value="OWM82278.1"/>
    <property type="molecule type" value="Genomic_DNA"/>
</dbReference>
<dbReference type="GO" id="GO:0009791">
    <property type="term" value="P:post-embryonic development"/>
    <property type="evidence" value="ECO:0007669"/>
    <property type="project" value="UniProtKB-ARBA"/>
</dbReference>
<dbReference type="GO" id="GO:0005886">
    <property type="term" value="C:plasma membrane"/>
    <property type="evidence" value="ECO:0007669"/>
    <property type="project" value="UniProtKB-SubCell"/>
</dbReference>
<dbReference type="FunFam" id="3.30.200.20:FF:000150">
    <property type="entry name" value="serine/threonine-protein kinase BRI1-like 2"/>
    <property type="match status" value="1"/>
</dbReference>